<evidence type="ECO:0000259" key="2">
    <source>
        <dbReference type="Pfam" id="PF26130"/>
    </source>
</evidence>
<organism evidence="3 4">
    <name type="scientific">Arachis hypogaea</name>
    <name type="common">Peanut</name>
    <dbReference type="NCBI Taxonomy" id="3818"/>
    <lineage>
        <taxon>Eukaryota</taxon>
        <taxon>Viridiplantae</taxon>
        <taxon>Streptophyta</taxon>
        <taxon>Embryophyta</taxon>
        <taxon>Tracheophyta</taxon>
        <taxon>Spermatophyta</taxon>
        <taxon>Magnoliopsida</taxon>
        <taxon>eudicotyledons</taxon>
        <taxon>Gunneridae</taxon>
        <taxon>Pentapetalae</taxon>
        <taxon>rosids</taxon>
        <taxon>fabids</taxon>
        <taxon>Fabales</taxon>
        <taxon>Fabaceae</taxon>
        <taxon>Papilionoideae</taxon>
        <taxon>50 kb inversion clade</taxon>
        <taxon>dalbergioids sensu lato</taxon>
        <taxon>Dalbergieae</taxon>
        <taxon>Pterocarpus clade</taxon>
        <taxon>Arachis</taxon>
    </lineage>
</organism>
<feature type="region of interest" description="Disordered" evidence="1">
    <location>
        <begin position="249"/>
        <end position="280"/>
    </location>
</feature>
<dbReference type="Pfam" id="PF26130">
    <property type="entry name" value="PB1-like"/>
    <property type="match status" value="1"/>
</dbReference>
<protein>
    <recommendedName>
        <fullName evidence="2">PB1-like domain-containing protein</fullName>
    </recommendedName>
</protein>
<dbReference type="InterPro" id="IPR058594">
    <property type="entry name" value="PB1-like_dom_pln"/>
</dbReference>
<name>A0A445EK33_ARAHY</name>
<feature type="region of interest" description="Disordered" evidence="1">
    <location>
        <begin position="159"/>
        <end position="203"/>
    </location>
</feature>
<sequence>MALPHGQKMVLFNMRVHHGGAFGYENSGFKYLRGQAIVIEDIDGNRWSVFEAYEELRQFGYLKSTIVTLWSKDPNKDDFESNLKLLKGDSNAIEMCNIAKLKGFVDLFVVHEVGDAEEFLEVGYINVGGDTRASKGKNLMVGDSAKDIHFADSKEEYDYDSGFGEENSVPKDSTADKGKRIVTSDLEDEEVADSDDMENDHMIGGQDLEADDAEEDDDCKGLRFPIHKPKKDMRNYKWKVGILYESRQEFKDTQQKQKPNLANNPQSSNNPKLPFNILQF</sequence>
<feature type="compositionally biased region" description="Acidic residues" evidence="1">
    <location>
        <begin position="185"/>
        <end position="198"/>
    </location>
</feature>
<dbReference type="Proteomes" id="UP000289738">
    <property type="component" value="Chromosome A01"/>
</dbReference>
<evidence type="ECO:0000313" key="4">
    <source>
        <dbReference type="Proteomes" id="UP000289738"/>
    </source>
</evidence>
<comment type="caution">
    <text evidence="3">The sequence shown here is derived from an EMBL/GenBank/DDBJ whole genome shotgun (WGS) entry which is preliminary data.</text>
</comment>
<reference evidence="3 4" key="1">
    <citation type="submission" date="2019-01" db="EMBL/GenBank/DDBJ databases">
        <title>Sequencing of cultivated peanut Arachis hypogaea provides insights into genome evolution and oil improvement.</title>
        <authorList>
            <person name="Chen X."/>
        </authorList>
    </citation>
    <scope>NUCLEOTIDE SEQUENCE [LARGE SCALE GENOMIC DNA]</scope>
    <source>
        <strain evidence="4">cv. Fuhuasheng</strain>
        <tissue evidence="3">Leaves</tissue>
    </source>
</reference>
<proteinExistence type="predicted"/>
<keyword evidence="4" id="KW-1185">Reference proteome</keyword>
<evidence type="ECO:0000256" key="1">
    <source>
        <dbReference type="SAM" id="MobiDB-lite"/>
    </source>
</evidence>
<feature type="compositionally biased region" description="Polar residues" evidence="1">
    <location>
        <begin position="256"/>
        <end position="271"/>
    </location>
</feature>
<evidence type="ECO:0000313" key="3">
    <source>
        <dbReference type="EMBL" id="RYR75794.1"/>
    </source>
</evidence>
<gene>
    <name evidence="3" type="ORF">Ahy_A01g000375</name>
</gene>
<dbReference type="AlphaFoldDB" id="A0A445EK33"/>
<dbReference type="EMBL" id="SDMP01000001">
    <property type="protein sequence ID" value="RYR75794.1"/>
    <property type="molecule type" value="Genomic_DNA"/>
</dbReference>
<feature type="domain" description="PB1-like" evidence="2">
    <location>
        <begin position="12"/>
        <end position="111"/>
    </location>
</feature>
<accession>A0A445EK33</accession>